<gene>
    <name evidence="2" type="ORF">GCM10017643_38470</name>
</gene>
<proteinExistence type="predicted"/>
<reference evidence="2" key="1">
    <citation type="journal article" date="2014" name="Int. J. Syst. Evol. Microbiol.">
        <title>Complete genome sequence of Corynebacterium casei LMG S-19264T (=DSM 44701T), isolated from a smear-ripened cheese.</title>
        <authorList>
            <consortium name="US DOE Joint Genome Institute (JGI-PGF)"/>
            <person name="Walter F."/>
            <person name="Albersmeier A."/>
            <person name="Kalinowski J."/>
            <person name="Ruckert C."/>
        </authorList>
    </citation>
    <scope>NUCLEOTIDE SEQUENCE</scope>
    <source>
        <strain evidence="2">VKM B-2484</strain>
    </source>
</reference>
<accession>A0A9W6JDH5</accession>
<dbReference type="Proteomes" id="UP001143370">
    <property type="component" value="Unassembled WGS sequence"/>
</dbReference>
<keyword evidence="1" id="KW-0472">Membrane</keyword>
<sequence>MAGLPRYVSIGAGLMGFFWSAATVRYVTYGGDDVALISGLLGLSCVLSMCLIARWRSSDRSE</sequence>
<comment type="caution">
    <text evidence="2">The sequence shown here is derived from an EMBL/GenBank/DDBJ whole genome shotgun (WGS) entry which is preliminary data.</text>
</comment>
<keyword evidence="1" id="KW-0812">Transmembrane</keyword>
<protein>
    <submittedName>
        <fullName evidence="2">Uncharacterized protein</fullName>
    </submittedName>
</protein>
<reference evidence="2" key="2">
    <citation type="submission" date="2023-01" db="EMBL/GenBank/DDBJ databases">
        <authorList>
            <person name="Sun Q."/>
            <person name="Evtushenko L."/>
        </authorList>
    </citation>
    <scope>NUCLEOTIDE SEQUENCE</scope>
    <source>
        <strain evidence="2">VKM B-2484</strain>
    </source>
</reference>
<evidence type="ECO:0000313" key="2">
    <source>
        <dbReference type="EMBL" id="GLK73729.1"/>
    </source>
</evidence>
<evidence type="ECO:0000256" key="1">
    <source>
        <dbReference type="SAM" id="Phobius"/>
    </source>
</evidence>
<keyword evidence="1" id="KW-1133">Transmembrane helix</keyword>
<name>A0A9W6JDH5_9HYPH</name>
<dbReference type="AlphaFoldDB" id="A0A9W6JDH5"/>
<evidence type="ECO:0000313" key="3">
    <source>
        <dbReference type="Proteomes" id="UP001143370"/>
    </source>
</evidence>
<organism evidence="2 3">
    <name type="scientific">Ancylobacter dichloromethanicus</name>
    <dbReference type="NCBI Taxonomy" id="518825"/>
    <lineage>
        <taxon>Bacteria</taxon>
        <taxon>Pseudomonadati</taxon>
        <taxon>Pseudomonadota</taxon>
        <taxon>Alphaproteobacteria</taxon>
        <taxon>Hyphomicrobiales</taxon>
        <taxon>Xanthobacteraceae</taxon>
        <taxon>Ancylobacter</taxon>
    </lineage>
</organism>
<keyword evidence="3" id="KW-1185">Reference proteome</keyword>
<feature type="transmembrane region" description="Helical" evidence="1">
    <location>
        <begin position="7"/>
        <end position="28"/>
    </location>
</feature>
<dbReference type="EMBL" id="BSFJ01000033">
    <property type="protein sequence ID" value="GLK73729.1"/>
    <property type="molecule type" value="Genomic_DNA"/>
</dbReference>
<feature type="transmembrane region" description="Helical" evidence="1">
    <location>
        <begin position="34"/>
        <end position="53"/>
    </location>
</feature>